<organism evidence="6 7">
    <name type="scientific">Arthrobacter deserti</name>
    <dbReference type="NCBI Taxonomy" id="1742687"/>
    <lineage>
        <taxon>Bacteria</taxon>
        <taxon>Bacillati</taxon>
        <taxon>Actinomycetota</taxon>
        <taxon>Actinomycetes</taxon>
        <taxon>Micrococcales</taxon>
        <taxon>Micrococcaceae</taxon>
        <taxon>Arthrobacter</taxon>
    </lineage>
</organism>
<sequence length="228" mass="23518">MSAAVEPAIRPDAVELAISAIAAGRPVVVVDDENRENEGDIIFAADAATASLMGWTVRHTSGVVCIPMPGSRADELGLPPMVEVNEDSKGTAYTISCDAAEGITTGISAADRAHTAALLASPRSTAADFTRPGHLFPLRAVDGGVRRRRGHTEAAVDLCRLAGRAPVGVIAELVHDDGDMMRLPALRAFADEFGCPLVSIEDLVHHLSEAGAPEASGSPAAAGPEVAE</sequence>
<evidence type="ECO:0000256" key="2">
    <source>
        <dbReference type="ARBA" id="ARBA00004904"/>
    </source>
</evidence>
<evidence type="ECO:0000313" key="6">
    <source>
        <dbReference type="EMBL" id="NKX50054.1"/>
    </source>
</evidence>
<proteinExistence type="inferred from homology"/>
<dbReference type="Pfam" id="PF00926">
    <property type="entry name" value="DHBP_synthase"/>
    <property type="match status" value="1"/>
</dbReference>
<keyword evidence="5 6" id="KW-0456">Lyase</keyword>
<comment type="catalytic activity">
    <reaction evidence="5">
        <text>D-ribulose 5-phosphate = (2S)-2-hydroxy-3-oxobutyl phosphate + formate + H(+)</text>
        <dbReference type="Rhea" id="RHEA:18457"/>
        <dbReference type="ChEBI" id="CHEBI:15378"/>
        <dbReference type="ChEBI" id="CHEBI:15740"/>
        <dbReference type="ChEBI" id="CHEBI:58121"/>
        <dbReference type="ChEBI" id="CHEBI:58830"/>
        <dbReference type="EC" id="4.1.99.12"/>
    </reaction>
</comment>
<dbReference type="EMBL" id="JAAZSR010000058">
    <property type="protein sequence ID" value="NKX50054.1"/>
    <property type="molecule type" value="Genomic_DNA"/>
</dbReference>
<comment type="caution">
    <text evidence="6">The sequence shown here is derived from an EMBL/GenBank/DDBJ whole genome shotgun (WGS) entry which is preliminary data.</text>
</comment>
<dbReference type="NCBIfam" id="TIGR00506">
    <property type="entry name" value="ribB"/>
    <property type="match status" value="1"/>
</dbReference>
<evidence type="ECO:0000256" key="4">
    <source>
        <dbReference type="ARBA" id="ARBA00022723"/>
    </source>
</evidence>
<dbReference type="PANTHER" id="PTHR21327:SF18">
    <property type="entry name" value="3,4-DIHYDROXY-2-BUTANONE 4-PHOSPHATE SYNTHASE"/>
    <property type="match status" value="1"/>
</dbReference>
<comment type="function">
    <text evidence="1 5">Catalyzes the conversion of D-ribulose 5-phosphate to formate and 3,4-dihydroxy-2-butanone 4-phosphate.</text>
</comment>
<keyword evidence="5" id="KW-0460">Magnesium</keyword>
<name>A0ABX1JMG3_9MICC</name>
<dbReference type="EC" id="4.1.99.12" evidence="5"/>
<dbReference type="SUPFAM" id="SSF55821">
    <property type="entry name" value="YrdC/RibB"/>
    <property type="match status" value="1"/>
</dbReference>
<evidence type="ECO:0000256" key="1">
    <source>
        <dbReference type="ARBA" id="ARBA00002284"/>
    </source>
</evidence>
<dbReference type="Gene3D" id="3.90.870.10">
    <property type="entry name" value="DHBP synthase"/>
    <property type="match status" value="1"/>
</dbReference>
<keyword evidence="4 5" id="KW-0479">Metal-binding</keyword>
<gene>
    <name evidence="6" type="primary">ribB</name>
    <name evidence="6" type="ORF">HER39_05600</name>
</gene>
<keyword evidence="3 5" id="KW-0686">Riboflavin biosynthesis</keyword>
<dbReference type="InterPro" id="IPR000422">
    <property type="entry name" value="DHBP_synthase_RibB"/>
</dbReference>
<comment type="subunit">
    <text evidence="5">Homodimer.</text>
</comment>
<dbReference type="Proteomes" id="UP000523795">
    <property type="component" value="Unassembled WGS sequence"/>
</dbReference>
<dbReference type="PANTHER" id="PTHR21327">
    <property type="entry name" value="GTP CYCLOHYDROLASE II-RELATED"/>
    <property type="match status" value="1"/>
</dbReference>
<evidence type="ECO:0000256" key="3">
    <source>
        <dbReference type="ARBA" id="ARBA00022619"/>
    </source>
</evidence>
<keyword evidence="7" id="KW-1185">Reference proteome</keyword>
<evidence type="ECO:0000256" key="5">
    <source>
        <dbReference type="RuleBase" id="RU003843"/>
    </source>
</evidence>
<evidence type="ECO:0000313" key="7">
    <source>
        <dbReference type="Proteomes" id="UP000523795"/>
    </source>
</evidence>
<dbReference type="InterPro" id="IPR017945">
    <property type="entry name" value="DHBP_synth_RibB-like_a/b_dom"/>
</dbReference>
<protein>
    <recommendedName>
        <fullName evidence="5">3,4-dihydroxy-2-butanone 4-phosphate synthase</fullName>
        <shortName evidence="5">DHBP synthase</shortName>
        <ecNumber evidence="5">4.1.99.12</ecNumber>
    </recommendedName>
</protein>
<accession>A0ABX1JMG3</accession>
<keyword evidence="5" id="KW-0464">Manganese</keyword>
<dbReference type="GO" id="GO:0008686">
    <property type="term" value="F:3,4-dihydroxy-2-butanone-4-phosphate synthase activity"/>
    <property type="evidence" value="ECO:0007669"/>
    <property type="project" value="UniProtKB-EC"/>
</dbReference>
<reference evidence="6 7" key="1">
    <citation type="submission" date="2020-04" db="EMBL/GenBank/DDBJ databases">
        <authorList>
            <person name="Liu S."/>
        </authorList>
    </citation>
    <scope>NUCLEOTIDE SEQUENCE [LARGE SCALE GENOMIC DNA]</scope>
    <source>
        <strain evidence="6 7">CGMCC 1.15091</strain>
    </source>
</reference>
<comment type="pathway">
    <text evidence="2 5">Cofactor biosynthesis; riboflavin biosynthesis; 2-hydroxy-3-oxobutyl phosphate from D-ribulose 5-phosphate: step 1/1.</text>
</comment>
<comment type="similarity">
    <text evidence="5">Belongs to the DHBP synthase family.</text>
</comment>
<comment type="cofactor">
    <cofactor evidence="5">
        <name>Mg(2+)</name>
        <dbReference type="ChEBI" id="CHEBI:18420"/>
    </cofactor>
    <cofactor evidence="5">
        <name>Mn(2+)</name>
        <dbReference type="ChEBI" id="CHEBI:29035"/>
    </cofactor>
    <text evidence="5">Binds 2 divalent metal cations per subunit. Magnesium or manganese.</text>
</comment>